<dbReference type="EMBL" id="JAGTJQ010000010">
    <property type="protein sequence ID" value="KAH7021393.1"/>
    <property type="molecule type" value="Genomic_DNA"/>
</dbReference>
<gene>
    <name evidence="2" type="ORF">B0I36DRAFT_393746</name>
</gene>
<dbReference type="Proteomes" id="UP000756346">
    <property type="component" value="Unassembled WGS sequence"/>
</dbReference>
<evidence type="ECO:0000313" key="2">
    <source>
        <dbReference type="EMBL" id="KAH7021393.1"/>
    </source>
</evidence>
<dbReference type="OrthoDB" id="10671722at2759"/>
<protein>
    <submittedName>
        <fullName evidence="2">Uncharacterized protein</fullName>
    </submittedName>
</protein>
<dbReference type="AlphaFoldDB" id="A0A9P8XWC5"/>
<keyword evidence="3" id="KW-1185">Reference proteome</keyword>
<feature type="region of interest" description="Disordered" evidence="1">
    <location>
        <begin position="1"/>
        <end position="43"/>
    </location>
</feature>
<reference evidence="2" key="1">
    <citation type="journal article" date="2021" name="Nat. Commun.">
        <title>Genetic determinants of endophytism in the Arabidopsis root mycobiome.</title>
        <authorList>
            <person name="Mesny F."/>
            <person name="Miyauchi S."/>
            <person name="Thiergart T."/>
            <person name="Pickel B."/>
            <person name="Atanasova L."/>
            <person name="Karlsson M."/>
            <person name="Huettel B."/>
            <person name="Barry K.W."/>
            <person name="Haridas S."/>
            <person name="Chen C."/>
            <person name="Bauer D."/>
            <person name="Andreopoulos W."/>
            <person name="Pangilinan J."/>
            <person name="LaButti K."/>
            <person name="Riley R."/>
            <person name="Lipzen A."/>
            <person name="Clum A."/>
            <person name="Drula E."/>
            <person name="Henrissat B."/>
            <person name="Kohler A."/>
            <person name="Grigoriev I.V."/>
            <person name="Martin F.M."/>
            <person name="Hacquard S."/>
        </authorList>
    </citation>
    <scope>NUCLEOTIDE SEQUENCE</scope>
    <source>
        <strain evidence="2">MPI-CAGE-CH-0230</strain>
    </source>
</reference>
<evidence type="ECO:0000256" key="1">
    <source>
        <dbReference type="SAM" id="MobiDB-lite"/>
    </source>
</evidence>
<dbReference type="RefSeq" id="XP_046007594.1">
    <property type="nucleotide sequence ID" value="XM_046161473.1"/>
</dbReference>
<accession>A0A9P8XWC5</accession>
<dbReference type="GeneID" id="70191019"/>
<name>A0A9P8XWC5_9PEZI</name>
<evidence type="ECO:0000313" key="3">
    <source>
        <dbReference type="Proteomes" id="UP000756346"/>
    </source>
</evidence>
<sequence>MAPLMRLSGRTTGHSNHSALGPIVNHKRSPAVREKPQPRSQSTNLPVELMHLISGHLRQTHPGEKPRLGEPAWALCFVSRSFAKCFTPRLYHNISLDRLAPGAADQLMRTLSSSPTLAAFVCNVEVKSQDIYTEKAKHIIGERARNTLHRAKEWVCDYYSSDFYDTLDQLVSFRYELLDRLDRVHGFTDGWLVMLAVLPPNLRQLSWESTTAYERFEALLTTDFNGSGLAHSPLEQLKTINYHNNCKRKLGNHPFIPLRRRQGRCPPFFLHRQHKRLAIREVDCANLESVPPFSQAGHLVQYPTLNGAMTTSLIECTLDSCQISAALFGELLRQNKALTNLRLWNHHFKRGQQGLPSDGLSLAEAGDALREHGHSLRSITIGHDIWHPIRRNPRKYGNIGSLRNLASLETLTINPRLLPSHDALSLVQDLPLSLVELVLVTVNRTTVIQMANLRN</sequence>
<feature type="compositionally biased region" description="Polar residues" evidence="1">
    <location>
        <begin position="9"/>
        <end position="18"/>
    </location>
</feature>
<organism evidence="2 3">
    <name type="scientific">Microdochium trichocladiopsis</name>
    <dbReference type="NCBI Taxonomy" id="1682393"/>
    <lineage>
        <taxon>Eukaryota</taxon>
        <taxon>Fungi</taxon>
        <taxon>Dikarya</taxon>
        <taxon>Ascomycota</taxon>
        <taxon>Pezizomycotina</taxon>
        <taxon>Sordariomycetes</taxon>
        <taxon>Xylariomycetidae</taxon>
        <taxon>Xylariales</taxon>
        <taxon>Microdochiaceae</taxon>
        <taxon>Microdochium</taxon>
    </lineage>
</organism>
<proteinExistence type="predicted"/>
<comment type="caution">
    <text evidence="2">The sequence shown here is derived from an EMBL/GenBank/DDBJ whole genome shotgun (WGS) entry which is preliminary data.</text>
</comment>